<sequence length="217" mass="24322">MAPSPSCIAYPRAGSRGRRGWRVRHHVSIISILMPEVSNRRLVRTLGSRGRRQWLHDVGRALPWKLVDHHEAKAWPDVVRHSQLHLNSTPTTPTTRPGQPQMASHPSRLVSAILECLVSAHGVFRPDSARFLVSNRRTRWSQAHRVSSAGTLWREARLFGFIGRPPRNESGLDSAHRGTSGFGNPEMDALVPDQEAIADRPHEQLDQATQAAEFRAL</sequence>
<comment type="caution">
    <text evidence="2">The sequence shown here is derived from an EMBL/GenBank/DDBJ whole genome shotgun (WGS) entry which is preliminary data.</text>
</comment>
<dbReference type="Proteomes" id="UP000722485">
    <property type="component" value="Unassembled WGS sequence"/>
</dbReference>
<keyword evidence="3" id="KW-1185">Reference proteome</keyword>
<proteinExistence type="predicted"/>
<evidence type="ECO:0000256" key="1">
    <source>
        <dbReference type="SAM" id="MobiDB-lite"/>
    </source>
</evidence>
<accession>A0A9P5LII8</accession>
<protein>
    <submittedName>
        <fullName evidence="2">Uncharacterized protein</fullName>
    </submittedName>
</protein>
<evidence type="ECO:0000313" key="3">
    <source>
        <dbReference type="Proteomes" id="UP000722485"/>
    </source>
</evidence>
<organism evidence="2 3">
    <name type="scientific">Cylindrodendrum hubeiense</name>
    <dbReference type="NCBI Taxonomy" id="595255"/>
    <lineage>
        <taxon>Eukaryota</taxon>
        <taxon>Fungi</taxon>
        <taxon>Dikarya</taxon>
        <taxon>Ascomycota</taxon>
        <taxon>Pezizomycotina</taxon>
        <taxon>Sordariomycetes</taxon>
        <taxon>Hypocreomycetidae</taxon>
        <taxon>Hypocreales</taxon>
        <taxon>Nectriaceae</taxon>
        <taxon>Cylindrodendrum</taxon>
    </lineage>
</organism>
<name>A0A9P5LII8_9HYPO</name>
<feature type="region of interest" description="Disordered" evidence="1">
    <location>
        <begin position="166"/>
        <end position="188"/>
    </location>
</feature>
<evidence type="ECO:0000313" key="2">
    <source>
        <dbReference type="EMBL" id="KAF7552552.1"/>
    </source>
</evidence>
<dbReference type="AlphaFoldDB" id="A0A9P5LII8"/>
<gene>
    <name evidence="2" type="ORF">G7Z17_g4247</name>
</gene>
<dbReference type="EMBL" id="JAANBB010000059">
    <property type="protein sequence ID" value="KAF7552552.1"/>
    <property type="molecule type" value="Genomic_DNA"/>
</dbReference>
<reference evidence="2" key="1">
    <citation type="submission" date="2020-03" db="EMBL/GenBank/DDBJ databases">
        <title>Draft Genome Sequence of Cylindrodendrum hubeiense.</title>
        <authorList>
            <person name="Buettner E."/>
            <person name="Kellner H."/>
        </authorList>
    </citation>
    <scope>NUCLEOTIDE SEQUENCE</scope>
    <source>
        <strain evidence="2">IHI 201604</strain>
    </source>
</reference>